<accession>A0A916JHZ9</accession>
<dbReference type="EMBL" id="CAJRAF010000002">
    <property type="protein sequence ID" value="CAG5005564.1"/>
    <property type="molecule type" value="Genomic_DNA"/>
</dbReference>
<dbReference type="GO" id="GO:0009279">
    <property type="term" value="C:cell outer membrane"/>
    <property type="evidence" value="ECO:0007669"/>
    <property type="project" value="UniProtKB-SubCell"/>
</dbReference>
<evidence type="ECO:0000259" key="6">
    <source>
        <dbReference type="Pfam" id="PF07980"/>
    </source>
</evidence>
<dbReference type="Pfam" id="PF07980">
    <property type="entry name" value="SusD_RagB"/>
    <property type="match status" value="1"/>
</dbReference>
<dbReference type="Proteomes" id="UP000680038">
    <property type="component" value="Unassembled WGS sequence"/>
</dbReference>
<reference evidence="8" key="1">
    <citation type="submission" date="2021-04" db="EMBL/GenBank/DDBJ databases">
        <authorList>
            <person name="Rodrigo-Torres L."/>
            <person name="Arahal R. D."/>
            <person name="Lucena T."/>
        </authorList>
    </citation>
    <scope>NUCLEOTIDE SEQUENCE</scope>
    <source>
        <strain evidence="8">CECT 9275</strain>
    </source>
</reference>
<dbReference type="InterPro" id="IPR033985">
    <property type="entry name" value="SusD-like_N"/>
</dbReference>
<name>A0A916JHZ9_9BACT</name>
<evidence type="ECO:0000259" key="7">
    <source>
        <dbReference type="Pfam" id="PF14322"/>
    </source>
</evidence>
<organism evidence="8 9">
    <name type="scientific">Dyadobacter helix</name>
    <dbReference type="NCBI Taxonomy" id="2822344"/>
    <lineage>
        <taxon>Bacteria</taxon>
        <taxon>Pseudomonadati</taxon>
        <taxon>Bacteroidota</taxon>
        <taxon>Cytophagia</taxon>
        <taxon>Cytophagales</taxon>
        <taxon>Spirosomataceae</taxon>
        <taxon>Dyadobacter</taxon>
    </lineage>
</organism>
<feature type="domain" description="SusD-like N-terminal" evidence="7">
    <location>
        <begin position="25"/>
        <end position="225"/>
    </location>
</feature>
<keyword evidence="3" id="KW-0732">Signal</keyword>
<dbReference type="RefSeq" id="WP_215240083.1">
    <property type="nucleotide sequence ID" value="NZ_CAJRAF010000002.1"/>
</dbReference>
<evidence type="ECO:0000256" key="4">
    <source>
        <dbReference type="ARBA" id="ARBA00023136"/>
    </source>
</evidence>
<dbReference type="PROSITE" id="PS51257">
    <property type="entry name" value="PROKAR_LIPOPROTEIN"/>
    <property type="match status" value="1"/>
</dbReference>
<dbReference type="Gene3D" id="1.25.40.390">
    <property type="match status" value="1"/>
</dbReference>
<comment type="caution">
    <text evidence="8">The sequence shown here is derived from an EMBL/GenBank/DDBJ whole genome shotgun (WGS) entry which is preliminary data.</text>
</comment>
<evidence type="ECO:0000256" key="3">
    <source>
        <dbReference type="ARBA" id="ARBA00022729"/>
    </source>
</evidence>
<evidence type="ECO:0000256" key="5">
    <source>
        <dbReference type="ARBA" id="ARBA00023237"/>
    </source>
</evidence>
<comment type="similarity">
    <text evidence="2">Belongs to the SusD family.</text>
</comment>
<protein>
    <submittedName>
        <fullName evidence="8">SusD-like protein P2</fullName>
    </submittedName>
</protein>
<sequence length="500" mass="56367">MNGITKKYGLLALLTGTLWLTGCSDFLDESDPSNFTVENYFTKPEHARSSVNSIYATMRDPLGSGFGGGNWMMTEFATGLAATDLGQAVNSYFIKDLKNTSDNGYGQGYWTAYYKGIANANLSIAKVPSIQMDAAEMKKLLGEAYFLRAWYYFNLVQMFGNIPLVTEPMSLQSEQLRPKQATPEEVYSLIVADLKVAEEAGLPWVDATGKVSLGAVKSLLAKVYLTMAGYPLQKGATYYDLAAKKAEEVIDSKQYKLFTTYDDLHNPAKKNVEENIFMVQFRTQILPSNWQVSIIPYNKNISAYSDETGGIYSTGDFVKSYEAGDLRAKEKQFFYTKFTNETNRNLEVDLGGYFIWKHFDVTAQTSTANSDLNWPVIRYADVLLVYAEAANEVNGPATKAYDAVNAIRTRAQLPSLAGLTKDQLREAVWKERWYELCFENITWFDMVRLRKAFNVTTKQFDNYVGHKFSYGPTLTERELLFPIPTSEIRNNTNLVQAKGY</sequence>
<dbReference type="SUPFAM" id="SSF48452">
    <property type="entry name" value="TPR-like"/>
    <property type="match status" value="1"/>
</dbReference>
<keyword evidence="5" id="KW-0998">Cell outer membrane</keyword>
<evidence type="ECO:0000256" key="1">
    <source>
        <dbReference type="ARBA" id="ARBA00004442"/>
    </source>
</evidence>
<comment type="subcellular location">
    <subcellularLocation>
        <location evidence="1">Cell outer membrane</location>
    </subcellularLocation>
</comment>
<dbReference type="InterPro" id="IPR011990">
    <property type="entry name" value="TPR-like_helical_dom_sf"/>
</dbReference>
<keyword evidence="4" id="KW-0472">Membrane</keyword>
<feature type="domain" description="RagB/SusD" evidence="6">
    <location>
        <begin position="335"/>
        <end position="500"/>
    </location>
</feature>
<proteinExistence type="inferred from homology"/>
<dbReference type="AlphaFoldDB" id="A0A916JHZ9"/>
<dbReference type="Pfam" id="PF14322">
    <property type="entry name" value="SusD-like_3"/>
    <property type="match status" value="1"/>
</dbReference>
<evidence type="ECO:0000256" key="2">
    <source>
        <dbReference type="ARBA" id="ARBA00006275"/>
    </source>
</evidence>
<keyword evidence="9" id="KW-1185">Reference proteome</keyword>
<evidence type="ECO:0000313" key="8">
    <source>
        <dbReference type="EMBL" id="CAG5005564.1"/>
    </source>
</evidence>
<dbReference type="InterPro" id="IPR012944">
    <property type="entry name" value="SusD_RagB_dom"/>
</dbReference>
<gene>
    <name evidence="8" type="ORF">DYBT9275_03606</name>
</gene>
<evidence type="ECO:0000313" key="9">
    <source>
        <dbReference type="Proteomes" id="UP000680038"/>
    </source>
</evidence>
<dbReference type="CDD" id="cd08977">
    <property type="entry name" value="SusD"/>
    <property type="match status" value="1"/>
</dbReference>